<dbReference type="EMBL" id="JAJBNC010000014">
    <property type="protein sequence ID" value="MCB5494082.1"/>
    <property type="molecule type" value="Genomic_DNA"/>
</dbReference>
<reference evidence="6" key="3">
    <citation type="submission" date="2020-02" db="EMBL/GenBank/DDBJ databases">
        <authorList>
            <person name="Littmann E."/>
            <person name="Sorbara M."/>
        </authorList>
    </citation>
    <scope>NUCLEOTIDE SEQUENCE</scope>
    <source>
        <strain evidence="6">MSK.22.53</strain>
    </source>
</reference>
<feature type="transmembrane region" description="Helical" evidence="1">
    <location>
        <begin position="249"/>
        <end position="269"/>
    </location>
</feature>
<dbReference type="Proteomes" id="UP001297422">
    <property type="component" value="Unassembled WGS sequence"/>
</dbReference>
<gene>
    <name evidence="7" type="ORF">DW142_07500</name>
    <name evidence="6" type="ORF">G4958_14390</name>
    <name evidence="3" type="ORF">LIQ08_14425</name>
    <name evidence="2" type="ORF">LIQ10_10095</name>
    <name evidence="5" type="ORF">O4N78_15335</name>
    <name evidence="4" type="ORF">PNU63_09430</name>
</gene>
<feature type="transmembrane region" description="Helical" evidence="1">
    <location>
        <begin position="20"/>
        <end position="36"/>
    </location>
</feature>
<reference evidence="7 8" key="1">
    <citation type="submission" date="2018-08" db="EMBL/GenBank/DDBJ databases">
        <title>A genome reference for cultivated species of the human gut microbiota.</title>
        <authorList>
            <person name="Zou Y."/>
            <person name="Xue W."/>
            <person name="Luo G."/>
        </authorList>
    </citation>
    <scope>NUCLEOTIDE SEQUENCE [LARGE SCALE GENOMIC DNA]</scope>
    <source>
        <strain evidence="7 8">AM12-54</strain>
    </source>
</reference>
<sequence>MIRLQYILRIFRYKLLSRKFFFYVFFVGFSFWLFLNPLKQISNITGYGISPWGYPLLLSNVFFAVLFLGSAVYVFSDIPDGGKESMFHYIRLGRIKWGIVQLITIVFLALIITLLSFLVSVVTLLPNIVGEKNWGRIYYTIALTDASSQYELLFLSPYKILSHYKAIEALLMTMGMVFLVLTFLGVAMFSISIFFSNSIAIIFGEIFAISPLVVDNISQKTPIVQFFSPASWIGISNIGYEYNWDCPTMGYIIFVLCVLIGVLSVMSLLKIKKKGIY</sequence>
<proteinExistence type="predicted"/>
<dbReference type="Proteomes" id="UP000283992">
    <property type="component" value="Unassembled WGS sequence"/>
</dbReference>
<reference evidence="6" key="2">
    <citation type="journal article" date="2020" name="Cell Host Microbe">
        <title>Functional and Genomic Variation between Human-Derived Isolates of Lachnospiraceae Reveals Inter- and Intra-Species Diversity.</title>
        <authorList>
            <person name="Sorbara M.T."/>
            <person name="Littmann E.R."/>
            <person name="Fontana E."/>
            <person name="Moody T.U."/>
            <person name="Kohout C.E."/>
            <person name="Gjonbalaj M."/>
            <person name="Eaton V."/>
            <person name="Seok R."/>
            <person name="Leiner I.M."/>
            <person name="Pamer E.G."/>
        </authorList>
    </citation>
    <scope>NUCLEOTIDE SEQUENCE</scope>
    <source>
        <strain evidence="6">MSK.22.53</strain>
    </source>
</reference>
<evidence type="ECO:0000256" key="1">
    <source>
        <dbReference type="SAM" id="Phobius"/>
    </source>
</evidence>
<dbReference type="Proteomes" id="UP001296643">
    <property type="component" value="Unassembled WGS sequence"/>
</dbReference>
<evidence type="ECO:0000313" key="2">
    <source>
        <dbReference type="EMBL" id="MCB5494082.1"/>
    </source>
</evidence>
<organism evidence="5 9">
    <name type="scientific">Mediterraneibacter gnavus</name>
    <name type="common">Ruminococcus gnavus</name>
    <dbReference type="NCBI Taxonomy" id="33038"/>
    <lineage>
        <taxon>Bacteria</taxon>
        <taxon>Bacillati</taxon>
        <taxon>Bacillota</taxon>
        <taxon>Clostridia</taxon>
        <taxon>Lachnospirales</taxon>
        <taxon>Lachnospiraceae</taxon>
        <taxon>Mediterraneibacter</taxon>
    </lineage>
</organism>
<feature type="transmembrane region" description="Helical" evidence="1">
    <location>
        <begin position="167"/>
        <end position="187"/>
    </location>
</feature>
<dbReference type="Proteomes" id="UP001149331">
    <property type="component" value="Unassembled WGS sequence"/>
</dbReference>
<keyword evidence="1" id="KW-0812">Transmembrane</keyword>
<keyword evidence="1" id="KW-0472">Membrane</keyword>
<dbReference type="Proteomes" id="UP001211731">
    <property type="component" value="Unassembled WGS sequence"/>
</dbReference>
<evidence type="ECO:0000313" key="4">
    <source>
        <dbReference type="EMBL" id="MDB8738987.1"/>
    </source>
</evidence>
<feature type="transmembrane region" description="Helical" evidence="1">
    <location>
        <begin position="97"/>
        <end position="125"/>
    </location>
</feature>
<evidence type="ECO:0000313" key="7">
    <source>
        <dbReference type="EMBL" id="RHJ12578.1"/>
    </source>
</evidence>
<protein>
    <submittedName>
        <fullName evidence="5">Uncharacterized protein</fullName>
    </submittedName>
</protein>
<dbReference type="RefSeq" id="WP_101874935.1">
    <property type="nucleotide sequence ID" value="NZ_CAXSNP010000022.1"/>
</dbReference>
<dbReference type="EMBL" id="JAQMLR010000008">
    <property type="protein sequence ID" value="MDB8738987.1"/>
    <property type="molecule type" value="Genomic_DNA"/>
</dbReference>
<evidence type="ECO:0000313" key="8">
    <source>
        <dbReference type="Proteomes" id="UP000283992"/>
    </source>
</evidence>
<dbReference type="AlphaFoldDB" id="A0A2N5PGY6"/>
<evidence type="ECO:0000313" key="5">
    <source>
        <dbReference type="EMBL" id="MDE1204913.1"/>
    </source>
</evidence>
<dbReference type="EMBL" id="QRLN01000008">
    <property type="protein sequence ID" value="RHJ12578.1"/>
    <property type="molecule type" value="Genomic_DNA"/>
</dbReference>
<evidence type="ECO:0000313" key="9">
    <source>
        <dbReference type="Proteomes" id="UP001149331"/>
    </source>
</evidence>
<feature type="transmembrane region" description="Helical" evidence="1">
    <location>
        <begin position="193"/>
        <end position="214"/>
    </location>
</feature>
<accession>A0A2N5PGY6</accession>
<reference evidence="4" key="6">
    <citation type="submission" date="2023-01" db="EMBL/GenBank/DDBJ databases">
        <title>Human gut microbiome strain richness.</title>
        <authorList>
            <person name="Chen-Liaw A."/>
        </authorList>
    </citation>
    <scope>NUCLEOTIDE SEQUENCE</scope>
    <source>
        <strain evidence="4">1001217st1_A9_1001217B_191108</strain>
    </source>
</reference>
<reference evidence="2" key="4">
    <citation type="submission" date="2021-10" db="EMBL/GenBank/DDBJ databases">
        <title>Collection of gut derived symbiotic bacterial strains cultured from healthy donors.</title>
        <authorList>
            <person name="Lin H."/>
            <person name="Littmann E."/>
            <person name="Claire K."/>
            <person name="Pamer E."/>
        </authorList>
    </citation>
    <scope>NUCLEOTIDE SEQUENCE</scope>
    <source>
        <strain evidence="3">MSK.23.18</strain>
        <strain evidence="2">MSK.23.4</strain>
    </source>
</reference>
<reference evidence="5" key="5">
    <citation type="submission" date="2022-12" db="EMBL/GenBank/DDBJ databases">
        <title>Genome of R. gnavus strain RSHDN_120.</title>
        <authorList>
            <person name="Abdugheni R."/>
        </authorList>
    </citation>
    <scope>NUCLEOTIDE SEQUENCE</scope>
    <source>
        <strain evidence="5">RSHDN_120</strain>
    </source>
</reference>
<dbReference type="Proteomes" id="UP001297370">
    <property type="component" value="Unassembled WGS sequence"/>
</dbReference>
<name>A0A2N5PGY6_MEDGN</name>
<feature type="transmembrane region" description="Helical" evidence="1">
    <location>
        <begin position="56"/>
        <end position="76"/>
    </location>
</feature>
<dbReference type="EMBL" id="JAPZEG010000026">
    <property type="protein sequence ID" value="MDE1204913.1"/>
    <property type="molecule type" value="Genomic_DNA"/>
</dbReference>
<keyword evidence="1" id="KW-1133">Transmembrane helix</keyword>
<dbReference type="EMBL" id="JAAIRM010000032">
    <property type="protein sequence ID" value="NSI20505.1"/>
    <property type="molecule type" value="Genomic_DNA"/>
</dbReference>
<evidence type="ECO:0000313" key="6">
    <source>
        <dbReference type="EMBL" id="NSI20505.1"/>
    </source>
</evidence>
<evidence type="ECO:0000313" key="3">
    <source>
        <dbReference type="EMBL" id="MCB5620336.1"/>
    </source>
</evidence>
<comment type="caution">
    <text evidence="5">The sequence shown here is derived from an EMBL/GenBank/DDBJ whole genome shotgun (WGS) entry which is preliminary data.</text>
</comment>
<dbReference type="EMBL" id="JAJBOM010000024">
    <property type="protein sequence ID" value="MCB5620336.1"/>
    <property type="molecule type" value="Genomic_DNA"/>
</dbReference>